<dbReference type="AlphaFoldDB" id="A0A2G5T2D5"/>
<sequence>MDSTDLAASSSSSSSELPVELPVEATTDSPAEDPPKNPVHPSLLYVNMKKMTQDPISQWIMMYTGRPKSERELPESPTCRVERERRETDEWIAKNPHRTLESLLQENRESQLEKQIEYQYRKNKKAPTLDEQKIGPDGRYIFSEEYIDFMFYRELQPLVDLRSLHFIEDLLKEKIVQRDAAKKAKEEAEAAEARENKVRIQEIREECKILMW</sequence>
<accession>A0A2G5T2D5</accession>
<evidence type="ECO:0000313" key="4">
    <source>
        <dbReference type="Proteomes" id="UP000230233"/>
    </source>
</evidence>
<dbReference type="Proteomes" id="UP000230233">
    <property type="component" value="Chromosome X"/>
</dbReference>
<name>A0A2G5T2D5_9PELO</name>
<keyword evidence="4" id="KW-1185">Reference proteome</keyword>
<reference evidence="4" key="1">
    <citation type="submission" date="2017-10" db="EMBL/GenBank/DDBJ databases">
        <title>Rapid genome shrinkage in a self-fertile nematode reveals novel sperm competition proteins.</title>
        <authorList>
            <person name="Yin D."/>
            <person name="Schwarz E.M."/>
            <person name="Thomas C.G."/>
            <person name="Felde R.L."/>
            <person name="Korf I.F."/>
            <person name="Cutter A.D."/>
            <person name="Schartner C.M."/>
            <person name="Ralston E.J."/>
            <person name="Meyer B.J."/>
            <person name="Haag E.S."/>
        </authorList>
    </citation>
    <scope>NUCLEOTIDE SEQUENCE [LARGE SCALE GENOMIC DNA]</scope>
    <source>
        <strain evidence="4">JU1422</strain>
    </source>
</reference>
<keyword evidence="1" id="KW-0175">Coiled coil</keyword>
<dbReference type="OrthoDB" id="5863477at2759"/>
<comment type="caution">
    <text evidence="3">The sequence shown here is derived from an EMBL/GenBank/DDBJ whole genome shotgun (WGS) entry which is preliminary data.</text>
</comment>
<evidence type="ECO:0000313" key="3">
    <source>
        <dbReference type="EMBL" id="PIC21372.1"/>
    </source>
</evidence>
<feature type="coiled-coil region" evidence="1">
    <location>
        <begin position="167"/>
        <end position="203"/>
    </location>
</feature>
<proteinExistence type="predicted"/>
<dbReference type="EMBL" id="PDUG01000006">
    <property type="protein sequence ID" value="PIC21372.1"/>
    <property type="molecule type" value="Genomic_DNA"/>
</dbReference>
<evidence type="ECO:0000256" key="2">
    <source>
        <dbReference type="SAM" id="MobiDB-lite"/>
    </source>
</evidence>
<organism evidence="3 4">
    <name type="scientific">Caenorhabditis nigoni</name>
    <dbReference type="NCBI Taxonomy" id="1611254"/>
    <lineage>
        <taxon>Eukaryota</taxon>
        <taxon>Metazoa</taxon>
        <taxon>Ecdysozoa</taxon>
        <taxon>Nematoda</taxon>
        <taxon>Chromadorea</taxon>
        <taxon>Rhabditida</taxon>
        <taxon>Rhabditina</taxon>
        <taxon>Rhabditomorpha</taxon>
        <taxon>Rhabditoidea</taxon>
        <taxon>Rhabditidae</taxon>
        <taxon>Peloderinae</taxon>
        <taxon>Caenorhabditis</taxon>
    </lineage>
</organism>
<evidence type="ECO:0000256" key="1">
    <source>
        <dbReference type="SAM" id="Coils"/>
    </source>
</evidence>
<feature type="region of interest" description="Disordered" evidence="2">
    <location>
        <begin position="1"/>
        <end position="40"/>
    </location>
</feature>
<gene>
    <name evidence="3" type="primary">Cni-M03B6.1</name>
    <name evidence="3" type="synonym">Cnig_chr_X.g26227</name>
    <name evidence="3" type="ORF">B9Z55_026227</name>
</gene>
<protein>
    <submittedName>
        <fullName evidence="3">Uncharacterized protein</fullName>
    </submittedName>
</protein>